<sequence length="110" mass="12696">MCSAHCRHQSFHKYFDHVNDIHDPTRSKETNLAAVFDRQPLRVTTRCSTRLLSCCTGFPSLVKEHETRPKFTYHQYGVQISPIITTVAIENRRILSFPLCHDHHHLGAVS</sequence>
<proteinExistence type="predicted"/>
<protein>
    <submittedName>
        <fullName evidence="1">Uncharacterized protein</fullName>
    </submittedName>
</protein>
<organism evidence="1 2">
    <name type="scientific">Coccidioides immitis RMSCC 2394</name>
    <dbReference type="NCBI Taxonomy" id="404692"/>
    <lineage>
        <taxon>Eukaryota</taxon>
        <taxon>Fungi</taxon>
        <taxon>Dikarya</taxon>
        <taxon>Ascomycota</taxon>
        <taxon>Pezizomycotina</taxon>
        <taxon>Eurotiomycetes</taxon>
        <taxon>Eurotiomycetidae</taxon>
        <taxon>Onygenales</taxon>
        <taxon>Onygenaceae</taxon>
        <taxon>Coccidioides</taxon>
    </lineage>
</organism>
<dbReference type="AlphaFoldDB" id="A0A0J6Y555"/>
<accession>A0A0J6Y555</accession>
<dbReference type="EMBL" id="DS028093">
    <property type="protein sequence ID" value="KMP01783.1"/>
    <property type="molecule type" value="Genomic_DNA"/>
</dbReference>
<reference evidence="2" key="1">
    <citation type="journal article" date="2010" name="Genome Res.">
        <title>Population genomic sequencing of Coccidioides fungi reveals recent hybridization and transposon control.</title>
        <authorList>
            <person name="Neafsey D.E."/>
            <person name="Barker B.M."/>
            <person name="Sharpton T.J."/>
            <person name="Stajich J.E."/>
            <person name="Park D.J."/>
            <person name="Whiston E."/>
            <person name="Hung C.-Y."/>
            <person name="McMahan C."/>
            <person name="White J."/>
            <person name="Sykes S."/>
            <person name="Heiman D."/>
            <person name="Young S."/>
            <person name="Zeng Q."/>
            <person name="Abouelleil A."/>
            <person name="Aftuck L."/>
            <person name="Bessette D."/>
            <person name="Brown A."/>
            <person name="FitzGerald M."/>
            <person name="Lui A."/>
            <person name="Macdonald J.P."/>
            <person name="Priest M."/>
            <person name="Orbach M.J."/>
            <person name="Galgiani J.N."/>
            <person name="Kirkland T.N."/>
            <person name="Cole G.T."/>
            <person name="Birren B.W."/>
            <person name="Henn M.R."/>
            <person name="Taylor J.W."/>
            <person name="Rounsley S.D."/>
        </authorList>
    </citation>
    <scope>NUCLEOTIDE SEQUENCE [LARGE SCALE GENOMIC DNA]</scope>
    <source>
        <strain evidence="2">RMSCC 2394</strain>
    </source>
</reference>
<evidence type="ECO:0000313" key="1">
    <source>
        <dbReference type="EMBL" id="KMP01783.1"/>
    </source>
</evidence>
<gene>
    <name evidence="1" type="ORF">CIRG_01922</name>
</gene>
<dbReference type="Proteomes" id="UP000054565">
    <property type="component" value="Unassembled WGS sequence"/>
</dbReference>
<evidence type="ECO:0000313" key="2">
    <source>
        <dbReference type="Proteomes" id="UP000054565"/>
    </source>
</evidence>
<name>A0A0J6Y555_COCIT</name>